<reference evidence="2 3" key="1">
    <citation type="submission" date="2023-07" db="EMBL/GenBank/DDBJ databases">
        <title>Description of novel actinomycetes strains, isolated from tidal flat sediment.</title>
        <authorList>
            <person name="Lu C."/>
        </authorList>
    </citation>
    <scope>NUCLEOTIDE SEQUENCE [LARGE SCALE GENOMIC DNA]</scope>
    <source>
        <strain evidence="2 3">SYSU T00b441</strain>
    </source>
</reference>
<sequence>MARMLPVDVDGTVGWRQGRRGTHVGKRMVYGMVAAALACLDVGLADRAFGDHRGVSLALLAIGLVGGLALQAGFSVGVSWSPDAATFRGVLVTRVIPWSAVAGFRVSPGAARLVARPLRSDRPPLVGPDLHGLVNGVPPGSPEHAVHAAEALNAVWKRRHLSEGAVPRPIRTTVSLPGALPLAWLLVHAAASVVLLGLT</sequence>
<feature type="transmembrane region" description="Helical" evidence="1">
    <location>
        <begin position="28"/>
        <end position="45"/>
    </location>
</feature>
<comment type="caution">
    <text evidence="2">The sequence shown here is derived from an EMBL/GenBank/DDBJ whole genome shotgun (WGS) entry which is preliminary data.</text>
</comment>
<evidence type="ECO:0000313" key="2">
    <source>
        <dbReference type="EMBL" id="MDO8108357.1"/>
    </source>
</evidence>
<dbReference type="RefSeq" id="WP_304602062.1">
    <property type="nucleotide sequence ID" value="NZ_JAUQYP010000002.1"/>
</dbReference>
<dbReference type="EMBL" id="JAUQYP010000002">
    <property type="protein sequence ID" value="MDO8108357.1"/>
    <property type="molecule type" value="Genomic_DNA"/>
</dbReference>
<keyword evidence="1" id="KW-0472">Membrane</keyword>
<evidence type="ECO:0000256" key="1">
    <source>
        <dbReference type="SAM" id="Phobius"/>
    </source>
</evidence>
<keyword evidence="1" id="KW-1133">Transmembrane helix</keyword>
<proteinExistence type="predicted"/>
<organism evidence="2 3">
    <name type="scientific">Actinotalea lenta</name>
    <dbReference type="NCBI Taxonomy" id="3064654"/>
    <lineage>
        <taxon>Bacteria</taxon>
        <taxon>Bacillati</taxon>
        <taxon>Actinomycetota</taxon>
        <taxon>Actinomycetes</taxon>
        <taxon>Micrococcales</taxon>
        <taxon>Cellulomonadaceae</taxon>
        <taxon>Actinotalea</taxon>
    </lineage>
</organism>
<feature type="transmembrane region" description="Helical" evidence="1">
    <location>
        <begin position="178"/>
        <end position="198"/>
    </location>
</feature>
<accession>A0ABT9DF97</accession>
<gene>
    <name evidence="2" type="ORF">Q6348_14255</name>
</gene>
<protein>
    <recommendedName>
        <fullName evidence="4">PH domain-containing protein</fullName>
    </recommendedName>
</protein>
<evidence type="ECO:0000313" key="3">
    <source>
        <dbReference type="Proteomes" id="UP001232536"/>
    </source>
</evidence>
<name>A0ABT9DF97_9CELL</name>
<feature type="transmembrane region" description="Helical" evidence="1">
    <location>
        <begin position="57"/>
        <end position="76"/>
    </location>
</feature>
<dbReference type="Proteomes" id="UP001232536">
    <property type="component" value="Unassembled WGS sequence"/>
</dbReference>
<evidence type="ECO:0008006" key="4">
    <source>
        <dbReference type="Google" id="ProtNLM"/>
    </source>
</evidence>
<keyword evidence="3" id="KW-1185">Reference proteome</keyword>
<keyword evidence="1" id="KW-0812">Transmembrane</keyword>